<evidence type="ECO:0000256" key="8">
    <source>
        <dbReference type="ARBA" id="ARBA00022679"/>
    </source>
</evidence>
<evidence type="ECO:0000256" key="1">
    <source>
        <dbReference type="ARBA" id="ARBA00004413"/>
    </source>
</evidence>
<comment type="subcellular location">
    <subcellularLocation>
        <location evidence="1 12">Cell membrane</location>
        <topology evidence="1 12">Peripheral membrane protein</topology>
        <orientation evidence="1 12">Cytoplasmic side</orientation>
    </subcellularLocation>
</comment>
<comment type="similarity">
    <text evidence="4 12">Belongs to the GPAT/DAPAT family.</text>
</comment>
<evidence type="ECO:0000256" key="13">
    <source>
        <dbReference type="SAM" id="MobiDB-lite"/>
    </source>
</evidence>
<accession>A0A011QD79</accession>
<name>A0A011QD79_ACCRE</name>
<protein>
    <recommendedName>
        <fullName evidence="6 12">Glycerol-3-phosphate acyltransferase</fullName>
        <shortName evidence="12">GPAT</shortName>
        <ecNumber evidence="5 12">2.3.1.15</ecNumber>
    </recommendedName>
</protein>
<sequence>MIGARKLAEWFLPLARRLLYLWVRSSVFPEKMQDLCLAPGKPVCYVLQDRHLSNLLVLIEESRRAGLPRAEAPLAIGGQHPARSFFFVNRDRSLAGRARDQNDHSPLLAHLIGATIADPELDVQLLPVLILWGRSPGKQDSIIKALFSETWRPPGAWRQLLAIVLHGRQVLVRYNSPISLRDLLHGGLDQEQAQRKLSRVLRVHFRRQRQMAIGPDLSHRHTQVGAVLAGERVRAAMASEVATHGITPDQARARAAGFAREIASDYSHGAVRALELFLTWLWKRLYDGIETHNFEALTRVAPGHEIVYVPCHRSHVDYLLLSYLIRRKGLTPPHIAAGANLNLPIVGALLRRCGAFFLRRSFRGEPLYAAVFDEYLHLVLARGFPLEYFIEGGRSRSGRMLTPKAGILAMTVHSFIREHSRPLVFVPVYIGYEKLLEGRSYLAELAGKAKRRESLWGILRTIRSLKRVFGRVHVCVAEPLPLAAFLDAQHPGWRAGSDDCPAPWSRALVRRVAGEIAKRINEASVLNPVNLIALALLATPRHTADESSLHRLIEHYQALFAEAPYASASIACTLDAPQIVAYTQRLGFVERFSDPLGELIRVTEKQAPLLAYFRNNVLHLFALPAVIACLLSHNRRLGSARMAQAVRGIYVLLRAELFLRWPEAELAVASDAVIVVLVARGLLLRGDPSGSLAAPEPISQEFAELHLLGESIRPLLERYFLTLALLEQHGSGQLTRQALEDSCHHLGRRLELLYEFNSPEFAEKLAFSGFISTLIEAEFLCEDEGGLLHFDHRLMTPLADAELLLSAEARQAIRRMAGGDRSGGGRGAGLPPVKPPPS</sequence>
<dbReference type="GO" id="GO:0005886">
    <property type="term" value="C:plasma membrane"/>
    <property type="evidence" value="ECO:0007669"/>
    <property type="project" value="UniProtKB-SubCell"/>
</dbReference>
<evidence type="ECO:0000256" key="12">
    <source>
        <dbReference type="HAMAP-Rule" id="MF_00393"/>
    </source>
</evidence>
<gene>
    <name evidence="12 15" type="primary">plsB</name>
    <name evidence="15" type="ORF">AW11_02797</name>
</gene>
<feature type="domain" description="Phospholipid/glycerol acyltransferase" evidence="14">
    <location>
        <begin position="306"/>
        <end position="433"/>
    </location>
</feature>
<comment type="caution">
    <text evidence="15">The sequence shown here is derived from an EMBL/GenBank/DDBJ whole genome shotgun (WGS) entry which is preliminary data.</text>
</comment>
<dbReference type="Pfam" id="PF19277">
    <property type="entry name" value="GPAT_C"/>
    <property type="match status" value="1"/>
</dbReference>
<keyword evidence="7 12" id="KW-1003">Cell membrane</keyword>
<keyword evidence="9 12" id="KW-0472">Membrane</keyword>
<feature type="short sequence motif" description="HXXXXD motif" evidence="12">
    <location>
        <begin position="311"/>
        <end position="316"/>
    </location>
</feature>
<dbReference type="InterPro" id="IPR028354">
    <property type="entry name" value="GPAT_PlsB"/>
</dbReference>
<feature type="region of interest" description="Disordered" evidence="13">
    <location>
        <begin position="817"/>
        <end position="838"/>
    </location>
</feature>
<evidence type="ECO:0000256" key="4">
    <source>
        <dbReference type="ARBA" id="ARBA00007937"/>
    </source>
</evidence>
<dbReference type="InterPro" id="IPR041728">
    <property type="entry name" value="GPAT/DHAPAT_LPLAT"/>
</dbReference>
<evidence type="ECO:0000259" key="14">
    <source>
        <dbReference type="SMART" id="SM00563"/>
    </source>
</evidence>
<dbReference type="SUPFAM" id="SSF69593">
    <property type="entry name" value="Glycerol-3-phosphate (1)-acyltransferase"/>
    <property type="match status" value="1"/>
</dbReference>
<dbReference type="AlphaFoldDB" id="A0A011QD79"/>
<evidence type="ECO:0000256" key="11">
    <source>
        <dbReference type="ARBA" id="ARBA00048427"/>
    </source>
</evidence>
<evidence type="ECO:0000256" key="7">
    <source>
        <dbReference type="ARBA" id="ARBA00022475"/>
    </source>
</evidence>
<dbReference type="InterPro" id="IPR045520">
    <property type="entry name" value="GPAT/DHAPAT_C"/>
</dbReference>
<evidence type="ECO:0000256" key="10">
    <source>
        <dbReference type="ARBA" id="ARBA00023315"/>
    </source>
</evidence>
<evidence type="ECO:0000256" key="2">
    <source>
        <dbReference type="ARBA" id="ARBA00004765"/>
    </source>
</evidence>
<evidence type="ECO:0000256" key="5">
    <source>
        <dbReference type="ARBA" id="ARBA00013113"/>
    </source>
</evidence>
<evidence type="ECO:0000313" key="15">
    <source>
        <dbReference type="EMBL" id="EXI87005.1"/>
    </source>
</evidence>
<comment type="pathway">
    <text evidence="2 12">Phospholipid metabolism; CDP-diacylglycerol biosynthesis; CDP-diacylglycerol from sn-glycerol 3-phosphate: step 1/3.</text>
</comment>
<dbReference type="SMART" id="SM00563">
    <property type="entry name" value="PlsC"/>
    <property type="match status" value="1"/>
</dbReference>
<dbReference type="CDD" id="cd07993">
    <property type="entry name" value="LPLAT_DHAPAT-like"/>
    <property type="match status" value="1"/>
</dbReference>
<dbReference type="PATRIC" id="fig|1454004.3.peg.2892"/>
<comment type="catalytic activity">
    <reaction evidence="11 12">
        <text>sn-glycerol 3-phosphate + an acyl-CoA = a 1-acyl-sn-glycero-3-phosphate + CoA</text>
        <dbReference type="Rhea" id="RHEA:15325"/>
        <dbReference type="ChEBI" id="CHEBI:57287"/>
        <dbReference type="ChEBI" id="CHEBI:57597"/>
        <dbReference type="ChEBI" id="CHEBI:57970"/>
        <dbReference type="ChEBI" id="CHEBI:58342"/>
        <dbReference type="EC" id="2.3.1.15"/>
    </reaction>
</comment>
<evidence type="ECO:0000256" key="6">
    <source>
        <dbReference type="ARBA" id="ARBA00013432"/>
    </source>
</evidence>
<keyword evidence="8 12" id="KW-0808">Transferase</keyword>
<keyword evidence="12" id="KW-1208">Phospholipid metabolism</keyword>
<keyword evidence="12" id="KW-0594">Phospholipid biosynthesis</keyword>
<dbReference type="Pfam" id="PF01553">
    <property type="entry name" value="Acyltransferase"/>
    <property type="match status" value="1"/>
</dbReference>
<evidence type="ECO:0000256" key="9">
    <source>
        <dbReference type="ARBA" id="ARBA00023136"/>
    </source>
</evidence>
<dbReference type="EMBL" id="JEMY01000038">
    <property type="protein sequence ID" value="EXI87005.1"/>
    <property type="molecule type" value="Genomic_DNA"/>
</dbReference>
<organism evidence="15 16">
    <name type="scientific">Accumulibacter regalis</name>
    <dbReference type="NCBI Taxonomy" id="522306"/>
    <lineage>
        <taxon>Bacteria</taxon>
        <taxon>Pseudomonadati</taxon>
        <taxon>Pseudomonadota</taxon>
        <taxon>Betaproteobacteria</taxon>
        <taxon>Candidatus Accumulibacter</taxon>
    </lineage>
</organism>
<keyword evidence="16" id="KW-1185">Reference proteome</keyword>
<keyword evidence="10 12" id="KW-0012">Acyltransferase</keyword>
<dbReference type="GO" id="GO:0004366">
    <property type="term" value="F:glycerol-3-phosphate O-acyltransferase activity"/>
    <property type="evidence" value="ECO:0007669"/>
    <property type="project" value="UniProtKB-UniRule"/>
</dbReference>
<comment type="pathway">
    <text evidence="3">Lipid metabolism.</text>
</comment>
<dbReference type="PIRSF" id="PIRSF500064">
    <property type="entry name" value="GPAT"/>
    <property type="match status" value="1"/>
</dbReference>
<dbReference type="PIRSF" id="PIRSF000437">
    <property type="entry name" value="GPAT_DHAPAT"/>
    <property type="match status" value="1"/>
</dbReference>
<dbReference type="NCBIfam" id="TIGR03703">
    <property type="entry name" value="plsB"/>
    <property type="match status" value="1"/>
</dbReference>
<comment type="domain">
    <text evidence="12">The HXXXXD motif is essential for acyltransferase activity and may constitute the binding site for the phosphate moiety of the glycerol-3-phosphate.</text>
</comment>
<evidence type="ECO:0000313" key="16">
    <source>
        <dbReference type="Proteomes" id="UP000022141"/>
    </source>
</evidence>
<dbReference type="PANTHER" id="PTHR12563">
    <property type="entry name" value="GLYCEROL-3-PHOSPHATE ACYLTRANSFERASE"/>
    <property type="match status" value="1"/>
</dbReference>
<dbReference type="InterPro" id="IPR022284">
    <property type="entry name" value="GPAT/DHAPAT"/>
</dbReference>
<reference evidence="15" key="1">
    <citation type="submission" date="2014-02" db="EMBL/GenBank/DDBJ databases">
        <title>Expanding our view of genomic diversity in Candidatus Accumulibacter clades.</title>
        <authorList>
            <person name="Skennerton C.T."/>
            <person name="Barr J.J."/>
            <person name="Slater F.R."/>
            <person name="Bond P.L."/>
            <person name="Tyson G.W."/>
        </authorList>
    </citation>
    <scope>NUCLEOTIDE SEQUENCE [LARGE SCALE GENOMIC DNA]</scope>
</reference>
<dbReference type="Proteomes" id="UP000022141">
    <property type="component" value="Unassembled WGS sequence"/>
</dbReference>
<keyword evidence="12" id="KW-0444">Lipid biosynthesis</keyword>
<dbReference type="PANTHER" id="PTHR12563:SF17">
    <property type="entry name" value="DIHYDROXYACETONE PHOSPHATE ACYLTRANSFERASE"/>
    <property type="match status" value="1"/>
</dbReference>
<dbReference type="eggNOG" id="COG2937">
    <property type="taxonomic scope" value="Bacteria"/>
</dbReference>
<proteinExistence type="inferred from homology"/>
<dbReference type="HAMAP" id="MF_00393">
    <property type="entry name" value="Glyc3P_acyltrans"/>
    <property type="match status" value="1"/>
</dbReference>
<dbReference type="GO" id="GO:0016024">
    <property type="term" value="P:CDP-diacylglycerol biosynthetic process"/>
    <property type="evidence" value="ECO:0007669"/>
    <property type="project" value="UniProtKB-UniRule"/>
</dbReference>
<dbReference type="GO" id="GO:0006631">
    <property type="term" value="P:fatty acid metabolic process"/>
    <property type="evidence" value="ECO:0007669"/>
    <property type="project" value="TreeGrafter"/>
</dbReference>
<dbReference type="STRING" id="1454004.AW11_02797"/>
<dbReference type="InterPro" id="IPR002123">
    <property type="entry name" value="Plipid/glycerol_acylTrfase"/>
</dbReference>
<keyword evidence="12" id="KW-0443">Lipid metabolism</keyword>
<evidence type="ECO:0000256" key="3">
    <source>
        <dbReference type="ARBA" id="ARBA00005189"/>
    </source>
</evidence>
<dbReference type="EC" id="2.3.1.15" evidence="5 12"/>
<dbReference type="UniPathway" id="UPA00557">
    <property type="reaction ID" value="UER00612"/>
</dbReference>
<dbReference type="NCBIfam" id="NF003441">
    <property type="entry name" value="PRK04974.1"/>
    <property type="match status" value="1"/>
</dbReference>